<evidence type="ECO:0000313" key="2">
    <source>
        <dbReference type="Proteomes" id="UP000092819"/>
    </source>
</evidence>
<name>A0A1C3JJ42_9VIBR</name>
<evidence type="ECO:0000313" key="1">
    <source>
        <dbReference type="EMBL" id="SBT15079.1"/>
    </source>
</evidence>
<reference evidence="2" key="1">
    <citation type="submission" date="2016-06" db="EMBL/GenBank/DDBJ databases">
        <authorList>
            <person name="Rodrigo-Torres L."/>
            <person name="Arahal D.R."/>
        </authorList>
    </citation>
    <scope>NUCLEOTIDE SEQUENCE [LARGE SCALE GENOMIC DNA]</scope>
    <source>
        <strain evidence="2">CECT 7224</strain>
    </source>
</reference>
<proteinExistence type="predicted"/>
<dbReference type="RefSeq" id="WP_065677399.1">
    <property type="nucleotide sequence ID" value="NZ_AP025463.1"/>
</dbReference>
<organism evidence="1 2">
    <name type="scientific">Vibrio celticus</name>
    <dbReference type="NCBI Taxonomy" id="446372"/>
    <lineage>
        <taxon>Bacteria</taxon>
        <taxon>Pseudomonadati</taxon>
        <taxon>Pseudomonadota</taxon>
        <taxon>Gammaproteobacteria</taxon>
        <taxon>Vibrionales</taxon>
        <taxon>Vibrionaceae</taxon>
        <taxon>Vibrio</taxon>
    </lineage>
</organism>
<gene>
    <name evidence="1" type="ORF">VCE7224_03862</name>
</gene>
<protein>
    <submittedName>
        <fullName evidence="1">Uncharacterized protein</fullName>
    </submittedName>
</protein>
<keyword evidence="2" id="KW-1185">Reference proteome</keyword>
<dbReference type="AlphaFoldDB" id="A0A1C3JJ42"/>
<dbReference type="Proteomes" id="UP000092819">
    <property type="component" value="Unassembled WGS sequence"/>
</dbReference>
<accession>A0A1C3JJ42</accession>
<sequence>MIINQPEFTQALKAELPGLKTRFEDGQEGVEFFEFDNCNLEVSSAITENSTFDDLCSLLKVMSADLKPIKAPFNCQQSIVLYMPVHSENTFNTPFGIESMGSKPDHVINEQIKALKYIGGARNIAENTKAAERVQSAAVSKHQASEMIRVGRIIHEKLNENCLSISRRIGGFKA</sequence>
<dbReference type="EMBL" id="FLQZ01000104">
    <property type="protein sequence ID" value="SBT15079.1"/>
    <property type="molecule type" value="Genomic_DNA"/>
</dbReference>